<accession>A0A7N9D5A0</accession>
<protein>
    <submittedName>
        <fullName evidence="2">Uncharacterized protein</fullName>
    </submittedName>
</protein>
<keyword evidence="1" id="KW-1133">Transmembrane helix</keyword>
<evidence type="ECO:0000256" key="1">
    <source>
        <dbReference type="SAM" id="Phobius"/>
    </source>
</evidence>
<reference evidence="2 3" key="1">
    <citation type="submission" date="2013-03" db="EMBL/GenBank/DDBJ databases">
        <authorList>
            <person name="Warren W."/>
            <person name="Wilson R.K."/>
        </authorList>
    </citation>
    <scope>NUCLEOTIDE SEQUENCE</scope>
</reference>
<keyword evidence="1" id="KW-0472">Membrane</keyword>
<organism evidence="2 3">
    <name type="scientific">Macaca fascicularis</name>
    <name type="common">Crab-eating macaque</name>
    <name type="synonym">Cynomolgus monkey</name>
    <dbReference type="NCBI Taxonomy" id="9541"/>
    <lineage>
        <taxon>Eukaryota</taxon>
        <taxon>Metazoa</taxon>
        <taxon>Chordata</taxon>
        <taxon>Craniata</taxon>
        <taxon>Vertebrata</taxon>
        <taxon>Euteleostomi</taxon>
        <taxon>Mammalia</taxon>
        <taxon>Eutheria</taxon>
        <taxon>Euarchontoglires</taxon>
        <taxon>Primates</taxon>
        <taxon>Haplorrhini</taxon>
        <taxon>Catarrhini</taxon>
        <taxon>Cercopithecidae</taxon>
        <taxon>Cercopithecinae</taxon>
        <taxon>Macaca</taxon>
    </lineage>
</organism>
<evidence type="ECO:0000313" key="3">
    <source>
        <dbReference type="Proteomes" id="UP000233100"/>
    </source>
</evidence>
<sequence length="64" mass="7093">HSTFTCGYITSCFRFIYIFSAYKSGLLLLNLFLVLTSGDPPTSASQSAGIIGMCHHAWLIFIFL</sequence>
<feature type="transmembrane region" description="Helical" evidence="1">
    <location>
        <begin position="12"/>
        <end position="35"/>
    </location>
</feature>
<dbReference type="Proteomes" id="UP000233100">
    <property type="component" value="Chromosome 10"/>
</dbReference>
<dbReference type="Ensembl" id="ENSMFAT00000082710.1">
    <property type="protein sequence ID" value="ENSMFAP00000059791.1"/>
    <property type="gene ID" value="ENSMFAG00000055765.1"/>
</dbReference>
<dbReference type="PRINTS" id="PR02045">
    <property type="entry name" value="F138DOMAIN"/>
</dbReference>
<reference evidence="2" key="3">
    <citation type="submission" date="2025-09" db="UniProtKB">
        <authorList>
            <consortium name="Ensembl"/>
        </authorList>
    </citation>
    <scope>IDENTIFICATION</scope>
</reference>
<keyword evidence="1" id="KW-0812">Transmembrane</keyword>
<keyword evidence="3" id="KW-1185">Reference proteome</keyword>
<reference evidence="2" key="2">
    <citation type="submission" date="2025-08" db="UniProtKB">
        <authorList>
            <consortium name="Ensembl"/>
        </authorList>
    </citation>
    <scope>IDENTIFICATION</scope>
</reference>
<dbReference type="GeneTree" id="ENSGT00910000146676"/>
<proteinExistence type="predicted"/>
<name>A0A7N9D5A0_MACFA</name>
<evidence type="ECO:0000313" key="2">
    <source>
        <dbReference type="Ensembl" id="ENSMFAP00000059791.1"/>
    </source>
</evidence>
<dbReference type="AlphaFoldDB" id="A0A7N9D5A0"/>